<dbReference type="Proteomes" id="UP001155660">
    <property type="component" value="Unplaced"/>
</dbReference>
<keyword evidence="2" id="KW-0732">Signal</keyword>
<proteinExistence type="predicted"/>
<keyword evidence="1" id="KW-0472">Membrane</keyword>
<organism evidence="3">
    <name type="scientific">Cyprinus carpio</name>
    <name type="common">Common carp</name>
    <dbReference type="NCBI Taxonomy" id="7962"/>
    <lineage>
        <taxon>Eukaryota</taxon>
        <taxon>Metazoa</taxon>
        <taxon>Chordata</taxon>
        <taxon>Craniata</taxon>
        <taxon>Vertebrata</taxon>
        <taxon>Euteleostomi</taxon>
        <taxon>Actinopterygii</taxon>
        <taxon>Neopterygii</taxon>
        <taxon>Teleostei</taxon>
        <taxon>Ostariophysi</taxon>
        <taxon>Cypriniformes</taxon>
        <taxon>Cyprinidae</taxon>
        <taxon>Cyprininae</taxon>
        <taxon>Cyprinus</taxon>
    </lineage>
</organism>
<dbReference type="RefSeq" id="XP_042610178.1">
    <property type="nucleotide sequence ID" value="XM_042754244.1"/>
</dbReference>
<name>A0A9R0ATH0_CYPCA</name>
<protein>
    <submittedName>
        <fullName evidence="3">Uncharacterized protein LOC122143673</fullName>
    </submittedName>
</protein>
<evidence type="ECO:0000256" key="2">
    <source>
        <dbReference type="SAM" id="SignalP"/>
    </source>
</evidence>
<feature type="transmembrane region" description="Helical" evidence="1">
    <location>
        <begin position="690"/>
        <end position="713"/>
    </location>
</feature>
<reference evidence="3" key="1">
    <citation type="submission" date="2025-08" db="UniProtKB">
        <authorList>
            <consortium name="RefSeq"/>
        </authorList>
    </citation>
    <scope>IDENTIFICATION</scope>
    <source>
        <tissue evidence="3">Muscle</tissue>
    </source>
</reference>
<dbReference type="GeneID" id="122143673"/>
<evidence type="ECO:0000313" key="3">
    <source>
        <dbReference type="RefSeq" id="XP_042610178.1"/>
    </source>
</evidence>
<feature type="signal peptide" evidence="2">
    <location>
        <begin position="1"/>
        <end position="18"/>
    </location>
</feature>
<keyword evidence="1" id="KW-1133">Transmembrane helix</keyword>
<dbReference type="AlphaFoldDB" id="A0A9R0ATH0"/>
<keyword evidence="1" id="KW-0812">Transmembrane</keyword>
<accession>A0A9R0ATH0</accession>
<gene>
    <name evidence="3" type="primary">LOC122143673</name>
</gene>
<feature type="chain" id="PRO_5040227284" evidence="2">
    <location>
        <begin position="19"/>
        <end position="743"/>
    </location>
</feature>
<dbReference type="KEGG" id="ccar:122143673"/>
<evidence type="ECO:0000256" key="1">
    <source>
        <dbReference type="SAM" id="Phobius"/>
    </source>
</evidence>
<sequence length="743" mass="84343">MRFENLLLCLQLLWTVTAIPWRPDARAVSGPTCVGLGQRVTLAHTLGCGRWVWKYIKGPSTYTPITYKEIVTWPPGLAPEPNCATEICCKTGSTHLPDTNLTGYTLALKMHHNITTWNQLNEYPGSNIGRQTLLYKINNYGQDPKKCYSMKDLEPATYMCRHTTTHNDTHLKFTELLFNLTNPEPKNHLKTFVWTGRKEGTYCVGKCEANMDNFTSPHNCSWTLHHCFNLTTCGYRKPTQCPKLYPTPPGGLIKGNVNKTLLHDVNLVITHVTYNISNILSAYVEHCNYNDETYTWLQSRIDDLVSDYKNRLAVQIPPARTKRDLFGNIAGLFGSVNSIANTYKITGQSQFSTWLANQVATGFQHITNSNENIIKAVRSEAQALLMASQTIFNQTRTIEHDLACRLYAQDLFTAARQEILDLRLHKTPRHVLKDLIEILDLHRWLTSEKMKNINYSELLSTLMMYNGNECIGCIGFFATFPLIHPDQVYLNSTTIRSIGVVVKDQIIKWDHLTGYMTLKGTETLFTTRTCCHETSSYVICTCNTLQPFSANDSKLINVQSLHGHSDAVQVSHTQWCVVSEMNSFTYGGLTCPANHTFCLEVKEDFSMGQINILGKVPLDVDVSPWWEDTFYEQGTQALVNTMDLVQGILLQTEYHLNQAQVEANLAKRTAEILSSSSTRSAWYAYTWWDWMFRGCAIASVLIFLFTLIQCCYFRCLLRAMRTSTNMAIALSPLRVPALQKLQP</sequence>
<dbReference type="OrthoDB" id="8542207at2759"/>